<dbReference type="EMBL" id="LLXJ01003999">
    <property type="protein sequence ID" value="PKB96280.1"/>
    <property type="molecule type" value="Genomic_DNA"/>
</dbReference>
<evidence type="ECO:0000313" key="2">
    <source>
        <dbReference type="Proteomes" id="UP000232722"/>
    </source>
</evidence>
<dbReference type="Proteomes" id="UP000232722">
    <property type="component" value="Unassembled WGS sequence"/>
</dbReference>
<evidence type="ECO:0000313" key="1">
    <source>
        <dbReference type="EMBL" id="PKB96280.1"/>
    </source>
</evidence>
<sequence length="90" mass="10830">MLIYCKEENHFDLTYLNIEPRYRNVLLTPPTKPFKDVYEIAKIFHGLSSIVIYRNRLRDVLLEGVPVQWNKKCIKYVRLKKEFEDGSRIL</sequence>
<reference evidence="1 2" key="1">
    <citation type="submission" date="2016-04" db="EMBL/GenBank/DDBJ databases">
        <title>Genome analyses suggest a sexual origin of heterokaryosis in a supposedly ancient asexual fungus.</title>
        <authorList>
            <person name="Ropars J."/>
            <person name="Sedzielewska K."/>
            <person name="Noel J."/>
            <person name="Charron P."/>
            <person name="Farinelli L."/>
            <person name="Marton T."/>
            <person name="Kruger M."/>
            <person name="Pelin A."/>
            <person name="Brachmann A."/>
            <person name="Corradi N."/>
        </authorList>
    </citation>
    <scope>NUCLEOTIDE SEQUENCE [LARGE SCALE GENOMIC DNA]</scope>
    <source>
        <strain evidence="1 2">A5</strain>
    </source>
</reference>
<protein>
    <submittedName>
        <fullName evidence="1">Uncharacterized protein</fullName>
    </submittedName>
</protein>
<organism evidence="1 2">
    <name type="scientific">Rhizophagus irregularis</name>
    <dbReference type="NCBI Taxonomy" id="588596"/>
    <lineage>
        <taxon>Eukaryota</taxon>
        <taxon>Fungi</taxon>
        <taxon>Fungi incertae sedis</taxon>
        <taxon>Mucoromycota</taxon>
        <taxon>Glomeromycotina</taxon>
        <taxon>Glomeromycetes</taxon>
        <taxon>Glomerales</taxon>
        <taxon>Glomeraceae</taxon>
        <taxon>Rhizophagus</taxon>
    </lineage>
</organism>
<gene>
    <name evidence="1" type="ORF">RhiirA5_435099</name>
</gene>
<name>A0A2N0NNY0_9GLOM</name>
<dbReference type="Gene3D" id="3.50.50.60">
    <property type="entry name" value="FAD/NAD(P)-binding domain"/>
    <property type="match status" value="1"/>
</dbReference>
<reference evidence="1 2" key="2">
    <citation type="submission" date="2017-09" db="EMBL/GenBank/DDBJ databases">
        <title>Extensive intraspecific genome diversity in a model arbuscular mycorrhizal fungus.</title>
        <authorList>
            <person name="Chen E.C."/>
            <person name="Morin E."/>
            <person name="Beaudet D."/>
            <person name="Noel J."/>
            <person name="Ndikumana S."/>
            <person name="Charron P."/>
            <person name="St-Onge C."/>
            <person name="Giorgi J."/>
            <person name="Grigoriev I.V."/>
            <person name="Roux C."/>
            <person name="Martin F.M."/>
            <person name="Corradi N."/>
        </authorList>
    </citation>
    <scope>NUCLEOTIDE SEQUENCE [LARGE SCALE GENOMIC DNA]</scope>
    <source>
        <strain evidence="1 2">A5</strain>
    </source>
</reference>
<dbReference type="AlphaFoldDB" id="A0A2N0NNY0"/>
<proteinExistence type="predicted"/>
<accession>A0A2N0NNY0</accession>
<comment type="caution">
    <text evidence="1">The sequence shown here is derived from an EMBL/GenBank/DDBJ whole genome shotgun (WGS) entry which is preliminary data.</text>
</comment>
<dbReference type="InterPro" id="IPR036188">
    <property type="entry name" value="FAD/NAD-bd_sf"/>
</dbReference>